<name>A0A3D0WCA6_9SPHN</name>
<reference evidence="1 2" key="1">
    <citation type="journal article" date="2018" name="Nat. Biotechnol.">
        <title>A standardized bacterial taxonomy based on genome phylogeny substantially revises the tree of life.</title>
        <authorList>
            <person name="Parks D.H."/>
            <person name="Chuvochina M."/>
            <person name="Waite D.W."/>
            <person name="Rinke C."/>
            <person name="Skarshewski A."/>
            <person name="Chaumeil P.A."/>
            <person name="Hugenholtz P."/>
        </authorList>
    </citation>
    <scope>NUCLEOTIDE SEQUENCE [LARGE SCALE GENOMIC DNA]</scope>
    <source>
        <strain evidence="1">UBA9015</strain>
    </source>
</reference>
<dbReference type="AlphaFoldDB" id="A0A3D0WCA6"/>
<evidence type="ECO:0000313" key="2">
    <source>
        <dbReference type="Proteomes" id="UP000262699"/>
    </source>
</evidence>
<dbReference type="EMBL" id="DOYJ01000125">
    <property type="protein sequence ID" value="HCB75393.1"/>
    <property type="molecule type" value="Genomic_DNA"/>
</dbReference>
<sequence>MARNFVQPGGTVTLIAPYAVASGGLVKVGAMVGVALADAAQNAPVETRREGVFDVAKAAGEAWVQGAKLYHDDANKRLTTTAAGNTLVGAAMQAQAAGDVIGRAILTGQIA</sequence>
<organism evidence="1 2">
    <name type="scientific">Sphingomonas bacterium</name>
    <dbReference type="NCBI Taxonomy" id="1895847"/>
    <lineage>
        <taxon>Bacteria</taxon>
        <taxon>Pseudomonadati</taxon>
        <taxon>Pseudomonadota</taxon>
        <taxon>Alphaproteobacteria</taxon>
        <taxon>Sphingomonadales</taxon>
        <taxon>Sphingomonadaceae</taxon>
        <taxon>Sphingomonas</taxon>
    </lineage>
</organism>
<dbReference type="InterPro" id="IPR011231">
    <property type="entry name" value="Phage_VT1-Sakai_H0018"/>
</dbReference>
<evidence type="ECO:0000313" key="1">
    <source>
        <dbReference type="EMBL" id="HCB75393.1"/>
    </source>
</evidence>
<accession>A0A3D0WCA6</accession>
<evidence type="ECO:0008006" key="3">
    <source>
        <dbReference type="Google" id="ProtNLM"/>
    </source>
</evidence>
<gene>
    <name evidence="1" type="ORF">DEP91_04350</name>
</gene>
<comment type="caution">
    <text evidence="1">The sequence shown here is derived from an EMBL/GenBank/DDBJ whole genome shotgun (WGS) entry which is preliminary data.</text>
</comment>
<dbReference type="Pfam" id="PF09956">
    <property type="entry name" value="Phage_cement_2"/>
    <property type="match status" value="1"/>
</dbReference>
<dbReference type="Proteomes" id="UP000262699">
    <property type="component" value="Unassembled WGS sequence"/>
</dbReference>
<protein>
    <recommendedName>
        <fullName evidence="3">DUF2190 domain-containing protein</fullName>
    </recommendedName>
</protein>
<dbReference type="PIRSF" id="PIRSF030771">
    <property type="entry name" value="UCP030771"/>
    <property type="match status" value="1"/>
</dbReference>
<proteinExistence type="predicted"/>